<reference evidence="1 3" key="1">
    <citation type="submission" date="2016-10" db="EMBL/GenBank/DDBJ databases">
        <title>Genome sequence of Mycobacterium talmonii.</title>
        <authorList>
            <person name="Greninger A.L."/>
            <person name="Elliott B."/>
            <person name="Vasireddy S."/>
            <person name="Vasireddy R."/>
        </authorList>
    </citation>
    <scope>NUCLEOTIDE SEQUENCE [LARGE SCALE GENOMIC DNA]</scope>
    <source>
        <strain evidence="1">MO-5499</strain>
        <strain evidence="3">NE-TNMC-100812</strain>
    </source>
</reference>
<dbReference type="EMBL" id="MLQM01000074">
    <property type="protein sequence ID" value="OHV03513.1"/>
    <property type="molecule type" value="Genomic_DNA"/>
</dbReference>
<reference evidence="2" key="3">
    <citation type="submission" date="2018-01" db="EMBL/GenBank/DDBJ databases">
        <authorList>
            <person name="Gaut B.S."/>
            <person name="Morton B.R."/>
            <person name="Clegg M.T."/>
            <person name="Duvall M.R."/>
        </authorList>
    </citation>
    <scope>NUCLEOTIDE SEQUENCE</scope>
    <source>
        <strain evidence="2">ATCC BAA-2683</strain>
    </source>
</reference>
<keyword evidence="3" id="KW-1185">Reference proteome</keyword>
<evidence type="ECO:0000313" key="1">
    <source>
        <dbReference type="EMBL" id="OHV03513.1"/>
    </source>
</evidence>
<protein>
    <submittedName>
        <fullName evidence="1">Uncharacterized protein</fullName>
    </submittedName>
</protein>
<organism evidence="1 3">
    <name type="scientific">Mycobacterium talmoniae</name>
    <dbReference type="NCBI Taxonomy" id="1858794"/>
    <lineage>
        <taxon>Bacteria</taxon>
        <taxon>Bacillati</taxon>
        <taxon>Actinomycetota</taxon>
        <taxon>Actinomycetes</taxon>
        <taxon>Mycobacteriales</taxon>
        <taxon>Mycobacteriaceae</taxon>
        <taxon>Mycobacterium</taxon>
    </lineage>
</organism>
<evidence type="ECO:0000313" key="2">
    <source>
        <dbReference type="EMBL" id="PQM45580.1"/>
    </source>
</evidence>
<dbReference type="Proteomes" id="UP000179734">
    <property type="component" value="Unassembled WGS sequence"/>
</dbReference>
<dbReference type="RefSeq" id="WP_071027074.1">
    <property type="nucleotide sequence ID" value="NZ_MLQM01000074.1"/>
</dbReference>
<proteinExistence type="predicted"/>
<evidence type="ECO:0000313" key="3">
    <source>
        <dbReference type="Proteomes" id="UP000179734"/>
    </source>
</evidence>
<dbReference type="Proteomes" id="UP000238296">
    <property type="component" value="Unassembled WGS sequence"/>
</dbReference>
<sequence>MFVIRMLDGEEVRATERDQLTINPESGVLTVHHVDGFEEATTHYSPAAWRSVTHRVKSTAHGATALSGTKATRS</sequence>
<evidence type="ECO:0000313" key="4">
    <source>
        <dbReference type="Proteomes" id="UP000238296"/>
    </source>
</evidence>
<name>A0A1S1NHR0_9MYCO</name>
<reference evidence="2 4" key="2">
    <citation type="journal article" date="2017" name="Int. J. Syst. Evol. Microbiol.">
        <title>Mycobacterium talmoniae sp. nov., a slowly growing mycobacterium isolated from human respiratory samples.</title>
        <authorList>
            <person name="Davidson R.M."/>
            <person name="DeGroote M.A."/>
            <person name="Marola J.L."/>
            <person name="Buss S."/>
            <person name="Jones V."/>
            <person name="McNeil M.R."/>
            <person name="Freifeld A.G."/>
            <person name="Elaine Epperson L."/>
            <person name="Hasan N.A."/>
            <person name="Jackson M."/>
            <person name="Iwen P.C."/>
            <person name="Salfinger M."/>
            <person name="Strong M."/>
        </authorList>
    </citation>
    <scope>NUCLEOTIDE SEQUENCE [LARGE SCALE GENOMIC DNA]</scope>
    <source>
        <strain evidence="2 4">ATCC BAA-2683</strain>
    </source>
</reference>
<dbReference type="EMBL" id="PPEA01000613">
    <property type="protein sequence ID" value="PQM45580.1"/>
    <property type="molecule type" value="Genomic_DNA"/>
</dbReference>
<accession>A0A1S1NHR0</accession>
<dbReference type="AlphaFoldDB" id="A0A1S1NHR0"/>
<gene>
    <name evidence="1" type="ORF">BKN37_14670</name>
    <name evidence="2" type="ORF">C1Y40_04256</name>
</gene>
<comment type="caution">
    <text evidence="1">The sequence shown here is derived from an EMBL/GenBank/DDBJ whole genome shotgun (WGS) entry which is preliminary data.</text>
</comment>